<organism evidence="5 6">
    <name type="scientific">Alteromonas confluentis</name>
    <dbReference type="NCBI Taxonomy" id="1656094"/>
    <lineage>
        <taxon>Bacteria</taxon>
        <taxon>Pseudomonadati</taxon>
        <taxon>Pseudomonadota</taxon>
        <taxon>Gammaproteobacteria</taxon>
        <taxon>Alteromonadales</taxon>
        <taxon>Alteromonadaceae</taxon>
        <taxon>Alteromonas/Salinimonas group</taxon>
        <taxon>Alteromonas</taxon>
    </lineage>
</organism>
<protein>
    <recommendedName>
        <fullName evidence="4">Solute-binding protein family 3/N-terminal domain-containing protein</fullName>
    </recommendedName>
</protein>
<dbReference type="PANTHER" id="PTHR35936:SF17">
    <property type="entry name" value="ARGININE-BINDING EXTRACELLULAR PROTEIN ARTP"/>
    <property type="match status" value="1"/>
</dbReference>
<keyword evidence="2 3" id="KW-0732">Signal</keyword>
<accession>A0A1E7ZG47</accession>
<dbReference type="Pfam" id="PF00497">
    <property type="entry name" value="SBP_bac_3"/>
    <property type="match status" value="1"/>
</dbReference>
<keyword evidence="6" id="KW-1185">Reference proteome</keyword>
<evidence type="ECO:0000313" key="6">
    <source>
        <dbReference type="Proteomes" id="UP000175691"/>
    </source>
</evidence>
<comment type="caution">
    <text evidence="5">The sequence shown here is derived from an EMBL/GenBank/DDBJ whole genome shotgun (WGS) entry which is preliminary data.</text>
</comment>
<reference evidence="5 6" key="1">
    <citation type="submission" date="2016-08" db="EMBL/GenBank/DDBJ databases">
        <authorList>
            <person name="Seilhamer J.J."/>
        </authorList>
    </citation>
    <scope>NUCLEOTIDE SEQUENCE [LARGE SCALE GENOMIC DNA]</scope>
    <source>
        <strain evidence="5 6">KCTC 42603</strain>
    </source>
</reference>
<proteinExistence type="inferred from homology"/>
<evidence type="ECO:0000256" key="3">
    <source>
        <dbReference type="SAM" id="SignalP"/>
    </source>
</evidence>
<gene>
    <name evidence="5" type="ORF">BFC18_02675</name>
</gene>
<dbReference type="Proteomes" id="UP000175691">
    <property type="component" value="Unassembled WGS sequence"/>
</dbReference>
<dbReference type="AlphaFoldDB" id="A0A1E7ZG47"/>
<feature type="domain" description="Solute-binding protein family 3/N-terminal" evidence="4">
    <location>
        <begin position="39"/>
        <end position="106"/>
    </location>
</feature>
<feature type="signal peptide" evidence="3">
    <location>
        <begin position="1"/>
        <end position="27"/>
    </location>
</feature>
<dbReference type="RefSeq" id="WP_070123394.1">
    <property type="nucleotide sequence ID" value="NZ_MDHN01000004.1"/>
</dbReference>
<dbReference type="STRING" id="1656094.BFC18_02675"/>
<comment type="similarity">
    <text evidence="1">Belongs to the bacterial solute-binding protein 3 family.</text>
</comment>
<evidence type="ECO:0000256" key="2">
    <source>
        <dbReference type="ARBA" id="ARBA00022729"/>
    </source>
</evidence>
<evidence type="ECO:0000313" key="5">
    <source>
        <dbReference type="EMBL" id="OFC72479.1"/>
    </source>
</evidence>
<sequence length="294" mass="32759">MARLLRCWITGLALTAFIAASAFSVQAKSYDDIIDAGVITIAVYNNFPPYSYLENDKPTGIDIDVGNAIAKGLGVKAEFMWINADENLEDDLRQAVWKGHIITRQKADLMLRVPYDRKFSYGIDGYGLPRNEMVAMFGPYHREKWALLKNTEKTNGIDTLAIFQYEKIAVEIDSLPDTFLGSTIGGRLRKNMVHTTTTFDGVDLFKKGEVAAVAGMQSQLEWAQPASEQYTINATGLAAMSIKAWDIGMAVKTDYRQLAYAIEGITEPMIKDGRMQSIFEKYGVTYTIPGLYAE</sequence>
<dbReference type="OrthoDB" id="6192933at2"/>
<name>A0A1E7ZG47_9ALTE</name>
<evidence type="ECO:0000256" key="1">
    <source>
        <dbReference type="ARBA" id="ARBA00010333"/>
    </source>
</evidence>
<dbReference type="InterPro" id="IPR001638">
    <property type="entry name" value="Solute-binding_3/MltF_N"/>
</dbReference>
<dbReference type="EMBL" id="MDHN01000004">
    <property type="protein sequence ID" value="OFC72479.1"/>
    <property type="molecule type" value="Genomic_DNA"/>
</dbReference>
<feature type="chain" id="PRO_5009209850" description="Solute-binding protein family 3/N-terminal domain-containing protein" evidence="3">
    <location>
        <begin position="28"/>
        <end position="294"/>
    </location>
</feature>
<dbReference type="PANTHER" id="PTHR35936">
    <property type="entry name" value="MEMBRANE-BOUND LYTIC MUREIN TRANSGLYCOSYLASE F"/>
    <property type="match status" value="1"/>
</dbReference>
<dbReference type="SUPFAM" id="SSF53850">
    <property type="entry name" value="Periplasmic binding protein-like II"/>
    <property type="match status" value="1"/>
</dbReference>
<dbReference type="Gene3D" id="3.40.190.10">
    <property type="entry name" value="Periplasmic binding protein-like II"/>
    <property type="match status" value="3"/>
</dbReference>
<evidence type="ECO:0000259" key="4">
    <source>
        <dbReference type="Pfam" id="PF00497"/>
    </source>
</evidence>